<dbReference type="RefSeq" id="WP_190946306.1">
    <property type="nucleotide sequence ID" value="NZ_JACJSI010000281.1"/>
</dbReference>
<organism evidence="1 2">
    <name type="scientific">Nostoc flagelliforme FACHB-838</name>
    <dbReference type="NCBI Taxonomy" id="2692904"/>
    <lineage>
        <taxon>Bacteria</taxon>
        <taxon>Bacillati</taxon>
        <taxon>Cyanobacteriota</taxon>
        <taxon>Cyanophyceae</taxon>
        <taxon>Nostocales</taxon>
        <taxon>Nostocaceae</taxon>
        <taxon>Nostoc</taxon>
    </lineage>
</organism>
<dbReference type="EMBL" id="JACJSI010000281">
    <property type="protein sequence ID" value="MBD2535484.1"/>
    <property type="molecule type" value="Genomic_DNA"/>
</dbReference>
<dbReference type="Gene3D" id="3.30.70.2970">
    <property type="entry name" value="Protein of unknown function (DUF541), domain 2"/>
    <property type="match status" value="1"/>
</dbReference>
<keyword evidence="2" id="KW-1185">Reference proteome</keyword>
<dbReference type="InterPro" id="IPR007497">
    <property type="entry name" value="SIMPL/DUF541"/>
</dbReference>
<evidence type="ECO:0000313" key="2">
    <source>
        <dbReference type="Proteomes" id="UP000623440"/>
    </source>
</evidence>
<proteinExistence type="predicted"/>
<evidence type="ECO:0000313" key="1">
    <source>
        <dbReference type="EMBL" id="MBD2535484.1"/>
    </source>
</evidence>
<name>A0ABR8E4G0_9NOSO</name>
<reference evidence="1 2" key="1">
    <citation type="journal article" date="2020" name="ISME J.">
        <title>Comparative genomics reveals insights into cyanobacterial evolution and habitat adaptation.</title>
        <authorList>
            <person name="Chen M.Y."/>
            <person name="Teng W.K."/>
            <person name="Zhao L."/>
            <person name="Hu C.X."/>
            <person name="Zhou Y.K."/>
            <person name="Han B.P."/>
            <person name="Song L.R."/>
            <person name="Shu W.S."/>
        </authorList>
    </citation>
    <scope>NUCLEOTIDE SEQUENCE [LARGE SCALE GENOMIC DNA]</scope>
    <source>
        <strain evidence="1 2">FACHB-838</strain>
    </source>
</reference>
<gene>
    <name evidence="1" type="ORF">H6G97_41265</name>
</gene>
<protein>
    <submittedName>
        <fullName evidence="1">SIMPL domain-containing protein</fullName>
    </submittedName>
</protein>
<dbReference type="Pfam" id="PF04402">
    <property type="entry name" value="SIMPL"/>
    <property type="match status" value="1"/>
</dbReference>
<dbReference type="Gene3D" id="3.30.110.170">
    <property type="entry name" value="Protein of unknown function (DUF541), domain 1"/>
    <property type="match status" value="1"/>
</dbReference>
<comment type="caution">
    <text evidence="1">The sequence shown here is derived from an EMBL/GenBank/DDBJ whole genome shotgun (WGS) entry which is preliminary data.</text>
</comment>
<dbReference type="Proteomes" id="UP000623440">
    <property type="component" value="Unassembled WGS sequence"/>
</dbReference>
<accession>A0ABR8E4G0</accession>
<sequence length="230" mass="26126">MNESTFYIEVISEGKYTEKIEKYVLSLVLEVRAAKEDTALNEVMRLRERCINHLLKFGLKQNEIFDGGTNLTRPWYKKKVGQEASVQIILQTENIDILSQALNSIEEVKSSQREVIQMNMRQPIFSADEAAVQQALQLAIRQAKAKATVLATEANVELAGIFYIEELSTVKRNSGVYGDEDWFGDSMRFGTAYGAAPGGEVDPEITIESPQRILWIRYKVRFRIVNTKVI</sequence>